<dbReference type="InterPro" id="IPR006073">
    <property type="entry name" value="GTP-bd"/>
</dbReference>
<evidence type="ECO:0000313" key="5">
    <source>
        <dbReference type="Ensembl" id="ENSTRUP00000024921.3"/>
    </source>
</evidence>
<keyword evidence="1" id="KW-0547">Nucleotide-binding</keyword>
<dbReference type="PROSITE" id="PS00905">
    <property type="entry name" value="GTP1_OBG"/>
    <property type="match status" value="1"/>
</dbReference>
<reference evidence="5" key="2">
    <citation type="submission" date="2025-08" db="UniProtKB">
        <authorList>
            <consortium name="Ensembl"/>
        </authorList>
    </citation>
    <scope>IDENTIFICATION</scope>
</reference>
<dbReference type="InterPro" id="IPR004095">
    <property type="entry name" value="TGS"/>
</dbReference>
<dbReference type="Pfam" id="PF02824">
    <property type="entry name" value="TGS"/>
    <property type="match status" value="1"/>
</dbReference>
<dbReference type="OMA" id="SAKHPGQ"/>
<dbReference type="InterPro" id="IPR006074">
    <property type="entry name" value="GTP1-OBG_CS"/>
</dbReference>
<evidence type="ECO:0000259" key="4">
    <source>
        <dbReference type="PROSITE" id="PS51880"/>
    </source>
</evidence>
<dbReference type="InParanoid" id="H2TJR7"/>
<reference evidence="5 6" key="1">
    <citation type="journal article" date="2011" name="Genome Biol. Evol.">
        <title>Integration of the genetic map and genome assembly of fugu facilitates insights into distinct features of genome evolution in teleosts and mammals.</title>
        <authorList>
            <person name="Kai W."/>
            <person name="Kikuchi K."/>
            <person name="Tohari S."/>
            <person name="Chew A.K."/>
            <person name="Tay A."/>
            <person name="Fujiwara A."/>
            <person name="Hosoya S."/>
            <person name="Suetake H."/>
            <person name="Naruse K."/>
            <person name="Brenner S."/>
            <person name="Suzuki Y."/>
            <person name="Venkatesh B."/>
        </authorList>
    </citation>
    <scope>NUCLEOTIDE SEQUENCE [LARGE SCALE GENOMIC DNA]</scope>
</reference>
<dbReference type="NCBIfam" id="TIGR00231">
    <property type="entry name" value="small_GTP"/>
    <property type="match status" value="1"/>
</dbReference>
<evidence type="ECO:0000313" key="6">
    <source>
        <dbReference type="Proteomes" id="UP000005226"/>
    </source>
</evidence>
<feature type="domain" description="TGS" evidence="4">
    <location>
        <begin position="290"/>
        <end position="366"/>
    </location>
</feature>
<accession>H2TJR7</accession>
<dbReference type="GO" id="GO:0003924">
    <property type="term" value="F:GTPase activity"/>
    <property type="evidence" value="ECO:0007669"/>
    <property type="project" value="InterPro"/>
</dbReference>
<gene>
    <name evidence="5" type="primary">drg1</name>
</gene>
<dbReference type="InterPro" id="IPR045001">
    <property type="entry name" value="DRG"/>
</dbReference>
<dbReference type="FunFam" id="3.40.50.300:FF:000740">
    <property type="entry name" value="Putative GTP-binding protein 1"/>
    <property type="match status" value="1"/>
</dbReference>
<dbReference type="SUPFAM" id="SSF81271">
    <property type="entry name" value="TGS-like"/>
    <property type="match status" value="1"/>
</dbReference>
<dbReference type="STRING" id="31033.ENSTRUP00000024921"/>
<proteinExistence type="predicted"/>
<dbReference type="CDD" id="cd17230">
    <property type="entry name" value="TGS_DRG1"/>
    <property type="match status" value="1"/>
</dbReference>
<dbReference type="PANTHER" id="PTHR43127">
    <property type="entry name" value="DEVELOPMENTALLY-REGULATED GTP-BINDING PROTEIN 2"/>
    <property type="match status" value="1"/>
</dbReference>
<dbReference type="Gene3D" id="6.10.140.1070">
    <property type="match status" value="2"/>
</dbReference>
<dbReference type="Pfam" id="PF01926">
    <property type="entry name" value="MMR_HSR1"/>
    <property type="match status" value="1"/>
</dbReference>
<dbReference type="FunCoup" id="H2TJR7">
    <property type="interactions" value="1892"/>
</dbReference>
<dbReference type="Ensembl" id="ENSTRUT00000025024.3">
    <property type="protein sequence ID" value="ENSTRUP00000024921.3"/>
    <property type="gene ID" value="ENSTRUG00000009920.3"/>
</dbReference>
<sequence>MSILAKIAEIENEMARTQKNKATAHHLGLLKARLAKLRRELITPKGGGGGAAGEGFDVAKTGDARIGFVGFPSVGKSTLLSNLAGVYSEVAAYEFTTLTTVPGVVRYKGAKIQLLDLPGIIEGAKDGKGRGRQVIAVARTCNLILIVLDVLKPLGHKKLIEHELEGFGIRLNKEPPNIGFKKKDKGGINFTATVGLTLCYYSLMLPLIKLEYKIHNADVTLRSDVTADDLIDVVEGNRVYIPCIYVLNKIDQISIEELDIIYKVPHCVPISAHHRWNFDDLLEKIWDYLRLVRIYTKPKGQLPDYTSPVVLPDEKTAVEDFCLKIHKNLIKEFKYALVWGSSVKHNPQKVGKDHVMEDEDVIQLVKK</sequence>
<dbReference type="InterPro" id="IPR012676">
    <property type="entry name" value="TGS-like"/>
</dbReference>
<dbReference type="FunFam" id="3.10.20.30:FF:000003">
    <property type="entry name" value="Developmentally-regulated GTP-binding protein 1"/>
    <property type="match status" value="1"/>
</dbReference>
<feature type="domain" description="OBG-type G" evidence="3">
    <location>
        <begin position="64"/>
        <end position="290"/>
    </location>
</feature>
<dbReference type="InterPro" id="IPR031662">
    <property type="entry name" value="GTP-binding_2"/>
</dbReference>
<dbReference type="InterPro" id="IPR031167">
    <property type="entry name" value="G_OBG"/>
</dbReference>
<dbReference type="InterPro" id="IPR027417">
    <property type="entry name" value="P-loop_NTPase"/>
</dbReference>
<dbReference type="PRINTS" id="PR00326">
    <property type="entry name" value="GTP1OBG"/>
</dbReference>
<dbReference type="Pfam" id="PF16897">
    <property type="entry name" value="MMR_HSR1_Xtn"/>
    <property type="match status" value="1"/>
</dbReference>
<dbReference type="HOGENOM" id="CLU_044997_0_0_1"/>
<dbReference type="eggNOG" id="KOG1487">
    <property type="taxonomic scope" value="Eukaryota"/>
</dbReference>
<organism evidence="5 6">
    <name type="scientific">Takifugu rubripes</name>
    <name type="common">Japanese pufferfish</name>
    <name type="synonym">Fugu rubripes</name>
    <dbReference type="NCBI Taxonomy" id="31033"/>
    <lineage>
        <taxon>Eukaryota</taxon>
        <taxon>Metazoa</taxon>
        <taxon>Chordata</taxon>
        <taxon>Craniata</taxon>
        <taxon>Vertebrata</taxon>
        <taxon>Euteleostomi</taxon>
        <taxon>Actinopterygii</taxon>
        <taxon>Neopterygii</taxon>
        <taxon>Teleostei</taxon>
        <taxon>Neoteleostei</taxon>
        <taxon>Acanthomorphata</taxon>
        <taxon>Eupercaria</taxon>
        <taxon>Tetraodontiformes</taxon>
        <taxon>Tetradontoidea</taxon>
        <taxon>Tetraodontidae</taxon>
        <taxon>Takifugu</taxon>
    </lineage>
</organism>
<reference evidence="5" key="3">
    <citation type="submission" date="2025-09" db="UniProtKB">
        <authorList>
            <consortium name="Ensembl"/>
        </authorList>
    </citation>
    <scope>IDENTIFICATION</scope>
</reference>
<name>H2TJR7_TAKRU</name>
<dbReference type="PROSITE" id="PS51710">
    <property type="entry name" value="G_OBG"/>
    <property type="match status" value="1"/>
</dbReference>
<dbReference type="InterPro" id="IPR012675">
    <property type="entry name" value="Beta-grasp_dom_sf"/>
</dbReference>
<keyword evidence="2" id="KW-0342">GTP-binding</keyword>
<dbReference type="InterPro" id="IPR005225">
    <property type="entry name" value="Small_GTP-bd"/>
</dbReference>
<evidence type="ECO:0000259" key="3">
    <source>
        <dbReference type="PROSITE" id="PS51710"/>
    </source>
</evidence>
<evidence type="ECO:0000256" key="2">
    <source>
        <dbReference type="ARBA" id="ARBA00023134"/>
    </source>
</evidence>
<dbReference type="PROSITE" id="PS51880">
    <property type="entry name" value="TGS"/>
    <property type="match status" value="1"/>
</dbReference>
<dbReference type="SUPFAM" id="SSF52540">
    <property type="entry name" value="P-loop containing nucleoside triphosphate hydrolases"/>
    <property type="match status" value="1"/>
</dbReference>
<dbReference type="GeneTree" id="ENSGT00940000153340"/>
<dbReference type="CDD" id="cd01896">
    <property type="entry name" value="DRG"/>
    <property type="match status" value="1"/>
</dbReference>
<dbReference type="Gene3D" id="3.10.20.30">
    <property type="match status" value="1"/>
</dbReference>
<dbReference type="GO" id="GO:0005525">
    <property type="term" value="F:GTP binding"/>
    <property type="evidence" value="ECO:0007669"/>
    <property type="project" value="UniProtKB-KW"/>
</dbReference>
<protein>
    <submittedName>
        <fullName evidence="5">Developmentally regulated GTP binding protein 1</fullName>
    </submittedName>
</protein>
<evidence type="ECO:0000256" key="1">
    <source>
        <dbReference type="ARBA" id="ARBA00022741"/>
    </source>
</evidence>
<dbReference type="AlphaFoldDB" id="H2TJR7"/>
<keyword evidence="6" id="KW-1185">Reference proteome</keyword>
<dbReference type="Proteomes" id="UP000005226">
    <property type="component" value="Chromosome 6"/>
</dbReference>